<feature type="compositionally biased region" description="Polar residues" evidence="3">
    <location>
        <begin position="1"/>
        <end position="11"/>
    </location>
</feature>
<dbReference type="RefSeq" id="WP_344266277.1">
    <property type="nucleotide sequence ID" value="NZ_BAAAMJ010000076.1"/>
</dbReference>
<gene>
    <name evidence="4" type="ORF">GCM10009716_46500</name>
</gene>
<evidence type="ECO:0000313" key="4">
    <source>
        <dbReference type="EMBL" id="GAA1934072.1"/>
    </source>
</evidence>
<dbReference type="PROSITE" id="PS00086">
    <property type="entry name" value="CYTOCHROME_P450"/>
    <property type="match status" value="1"/>
</dbReference>
<comment type="caution">
    <text evidence="4">The sequence shown here is derived from an EMBL/GenBank/DDBJ whole genome shotgun (WGS) entry which is preliminary data.</text>
</comment>
<protein>
    <submittedName>
        <fullName evidence="4">Cytochrome P450</fullName>
    </submittedName>
</protein>
<dbReference type="CDD" id="cd11029">
    <property type="entry name" value="CYP107-like"/>
    <property type="match status" value="1"/>
</dbReference>
<reference evidence="4 5" key="1">
    <citation type="journal article" date="2019" name="Int. J. Syst. Evol. Microbiol.">
        <title>The Global Catalogue of Microorganisms (GCM) 10K type strain sequencing project: providing services to taxonomists for standard genome sequencing and annotation.</title>
        <authorList>
            <consortium name="The Broad Institute Genomics Platform"/>
            <consortium name="The Broad Institute Genome Sequencing Center for Infectious Disease"/>
            <person name="Wu L."/>
            <person name="Ma J."/>
        </authorList>
    </citation>
    <scope>NUCLEOTIDE SEQUENCE [LARGE SCALE GENOMIC DNA]</scope>
    <source>
        <strain evidence="4 5">JCM 13581</strain>
    </source>
</reference>
<evidence type="ECO:0000256" key="1">
    <source>
        <dbReference type="ARBA" id="ARBA00010617"/>
    </source>
</evidence>
<proteinExistence type="inferred from homology"/>
<keyword evidence="5" id="KW-1185">Reference proteome</keyword>
<name>A0ABN2PUX1_9ACTN</name>
<comment type="similarity">
    <text evidence="1 2">Belongs to the cytochrome P450 family.</text>
</comment>
<evidence type="ECO:0000313" key="5">
    <source>
        <dbReference type="Proteomes" id="UP001501303"/>
    </source>
</evidence>
<keyword evidence="2" id="KW-0560">Oxidoreductase</keyword>
<feature type="region of interest" description="Disordered" evidence="3">
    <location>
        <begin position="1"/>
        <end position="22"/>
    </location>
</feature>
<keyword evidence="2" id="KW-0349">Heme</keyword>
<keyword evidence="2" id="KW-0408">Iron</keyword>
<evidence type="ECO:0000256" key="2">
    <source>
        <dbReference type="RuleBase" id="RU000461"/>
    </source>
</evidence>
<dbReference type="PANTHER" id="PTHR46696:SF1">
    <property type="entry name" value="CYTOCHROME P450 YJIB-RELATED"/>
    <property type="match status" value="1"/>
</dbReference>
<dbReference type="Gene3D" id="1.10.630.10">
    <property type="entry name" value="Cytochrome P450"/>
    <property type="match status" value="1"/>
</dbReference>
<dbReference type="EMBL" id="BAAAMJ010000076">
    <property type="protein sequence ID" value="GAA1934072.1"/>
    <property type="molecule type" value="Genomic_DNA"/>
</dbReference>
<accession>A0ABN2PUX1</accession>
<sequence length="408" mass="44012">MPETPPSQALRDSSGAGGPIELGADFAADPYPVLAGLRARGPVHRVRTEEGEVWLVVGHREVRTVLADQRLSKDWAHASPDAPVVRVSPGYHMLIADPPDHTRLRRLVAREFTPARIEALAPRVQEIADGLLDTLQTAPDGRADLVAEFAFPLPITVICELLGVPFLDHDRFRDWSGTLLGNAPSQEKAAAAGAVNQYMTGLLDTKREHPGDDLLSALLHTADEEGDRLSADELLGMAWLLLIAGHETTVNLITNGVLALLTHPAQLDRLRADPSLLDDAVEEMLRYDGPVLAATTRFTREPYEIGGTVIPGGGQIVLAAIADADRDPARFPDPGSFDIGRRPRGHLAFGHGAHFCLGAPLARLEARIALRTLLDRVPGLALDTAPAALRWREGMLIRGPHALPVRLG</sequence>
<dbReference type="Proteomes" id="UP001501303">
    <property type="component" value="Unassembled WGS sequence"/>
</dbReference>
<dbReference type="InterPro" id="IPR017972">
    <property type="entry name" value="Cyt_P450_CS"/>
</dbReference>
<dbReference type="Pfam" id="PF00067">
    <property type="entry name" value="p450"/>
    <property type="match status" value="2"/>
</dbReference>
<dbReference type="SUPFAM" id="SSF48264">
    <property type="entry name" value="Cytochrome P450"/>
    <property type="match status" value="1"/>
</dbReference>
<evidence type="ECO:0000256" key="3">
    <source>
        <dbReference type="SAM" id="MobiDB-lite"/>
    </source>
</evidence>
<dbReference type="PRINTS" id="PR00359">
    <property type="entry name" value="BP450"/>
</dbReference>
<keyword evidence="2" id="KW-0479">Metal-binding</keyword>
<organism evidence="4 5">
    <name type="scientific">Streptomyces sodiiphilus</name>
    <dbReference type="NCBI Taxonomy" id="226217"/>
    <lineage>
        <taxon>Bacteria</taxon>
        <taxon>Bacillati</taxon>
        <taxon>Actinomycetota</taxon>
        <taxon>Actinomycetes</taxon>
        <taxon>Kitasatosporales</taxon>
        <taxon>Streptomycetaceae</taxon>
        <taxon>Streptomyces</taxon>
    </lineage>
</organism>
<dbReference type="InterPro" id="IPR001128">
    <property type="entry name" value="Cyt_P450"/>
</dbReference>
<dbReference type="InterPro" id="IPR002397">
    <property type="entry name" value="Cyt_P450_B"/>
</dbReference>
<keyword evidence="2" id="KW-0503">Monooxygenase</keyword>
<dbReference type="InterPro" id="IPR036396">
    <property type="entry name" value="Cyt_P450_sf"/>
</dbReference>
<dbReference type="PANTHER" id="PTHR46696">
    <property type="entry name" value="P450, PUTATIVE (EUROFUNG)-RELATED"/>
    <property type="match status" value="1"/>
</dbReference>